<feature type="region of interest" description="Disordered" evidence="1">
    <location>
        <begin position="1"/>
        <end position="35"/>
    </location>
</feature>
<protein>
    <submittedName>
        <fullName evidence="2">Uncharacterized protein</fullName>
    </submittedName>
</protein>
<accession>A0AAE1ECD2</accession>
<evidence type="ECO:0000313" key="2">
    <source>
        <dbReference type="EMBL" id="KAK3802424.1"/>
    </source>
</evidence>
<evidence type="ECO:0000313" key="3">
    <source>
        <dbReference type="Proteomes" id="UP001283361"/>
    </source>
</evidence>
<dbReference type="AlphaFoldDB" id="A0AAE1ECD2"/>
<gene>
    <name evidence="2" type="ORF">RRG08_065301</name>
</gene>
<dbReference type="Proteomes" id="UP001283361">
    <property type="component" value="Unassembled WGS sequence"/>
</dbReference>
<keyword evidence="3" id="KW-1185">Reference proteome</keyword>
<sequence>MPSPGPLPSTSTTVESMMAPSPPPMPSHGPATSPP</sequence>
<feature type="compositionally biased region" description="Low complexity" evidence="1">
    <location>
        <begin position="8"/>
        <end position="19"/>
    </location>
</feature>
<proteinExistence type="predicted"/>
<evidence type="ECO:0000256" key="1">
    <source>
        <dbReference type="SAM" id="MobiDB-lite"/>
    </source>
</evidence>
<organism evidence="2 3">
    <name type="scientific">Elysia crispata</name>
    <name type="common">lettuce slug</name>
    <dbReference type="NCBI Taxonomy" id="231223"/>
    <lineage>
        <taxon>Eukaryota</taxon>
        <taxon>Metazoa</taxon>
        <taxon>Spiralia</taxon>
        <taxon>Lophotrochozoa</taxon>
        <taxon>Mollusca</taxon>
        <taxon>Gastropoda</taxon>
        <taxon>Heterobranchia</taxon>
        <taxon>Euthyneura</taxon>
        <taxon>Panpulmonata</taxon>
        <taxon>Sacoglossa</taxon>
        <taxon>Placobranchoidea</taxon>
        <taxon>Plakobranchidae</taxon>
        <taxon>Elysia</taxon>
    </lineage>
</organism>
<feature type="compositionally biased region" description="Pro residues" evidence="1">
    <location>
        <begin position="20"/>
        <end position="35"/>
    </location>
</feature>
<comment type="caution">
    <text evidence="2">The sequence shown here is derived from an EMBL/GenBank/DDBJ whole genome shotgun (WGS) entry which is preliminary data.</text>
</comment>
<name>A0AAE1ECD2_9GAST</name>
<dbReference type="EMBL" id="JAWDGP010000237">
    <property type="protein sequence ID" value="KAK3802424.1"/>
    <property type="molecule type" value="Genomic_DNA"/>
</dbReference>
<feature type="non-terminal residue" evidence="2">
    <location>
        <position position="35"/>
    </location>
</feature>
<reference evidence="2" key="1">
    <citation type="journal article" date="2023" name="G3 (Bethesda)">
        <title>A reference genome for the long-term kleptoplast-retaining sea slug Elysia crispata morphotype clarki.</title>
        <authorList>
            <person name="Eastman K.E."/>
            <person name="Pendleton A.L."/>
            <person name="Shaikh M.A."/>
            <person name="Suttiyut T."/>
            <person name="Ogas R."/>
            <person name="Tomko P."/>
            <person name="Gavelis G."/>
            <person name="Widhalm J.R."/>
            <person name="Wisecaver J.H."/>
        </authorList>
    </citation>
    <scope>NUCLEOTIDE SEQUENCE</scope>
    <source>
        <strain evidence="2">ECLA1</strain>
    </source>
</reference>